<sequence length="454" mass="52018">MALVLLNQTLESAKNYLLKLSPKEHCILIDNASTDKLWDWVSKKAVTQINLTVVRNRKRKNLKFNIKNALRLVKSGETILIKDGLNTVPHKFYNNFLFKSYIELGGFYKNSLVSITLHNYCYGKYLRKCLTSLVEQTYQNIEILFSDNASNDDSWAIACEFAEKYPKKITLTRNNINKGPKANLENCLVHVSGHYRIEMCSDDYLEPNCIERAVKTFKKYPQIGFVMFHRNIVDDQGVISKEKPFYDGSYLIDGVDQAAVYMMAAVNPSVSQIVYDTAKAAKSDSEDSVVSRWWGARIRDFKMCLDYPIAYISEPLLGHRDHPLSDSKSTENSMLEIFGPLLMCHSFVEMSNYHPKVVKKFDQSIEKLATLSLRYASRAIARKDFKLAKRYFHLSRSLSSDIEGLKLFKMLDGLFNEVDVDKKQLIITAILALEGNLTRTKSYLPPKGSRKLMI</sequence>
<dbReference type="InterPro" id="IPR029044">
    <property type="entry name" value="Nucleotide-diphossugar_trans"/>
</dbReference>
<dbReference type="SUPFAM" id="SSF53448">
    <property type="entry name" value="Nucleotide-diphospho-sugar transferases"/>
    <property type="match status" value="2"/>
</dbReference>
<dbReference type="PANTHER" id="PTHR22916">
    <property type="entry name" value="GLYCOSYLTRANSFERASE"/>
    <property type="match status" value="1"/>
</dbReference>
<name>A0A0E3ZJR3_9BURK</name>
<gene>
    <name evidence="2" type="ORF">CL55_00009040</name>
</gene>
<organism evidence="2 3">
    <name type="scientific">Polynucleobacter duraquae</name>
    <dbReference type="NCBI Taxonomy" id="1835254"/>
    <lineage>
        <taxon>Bacteria</taxon>
        <taxon>Pseudomonadati</taxon>
        <taxon>Pseudomonadota</taxon>
        <taxon>Betaproteobacteria</taxon>
        <taxon>Burkholderiales</taxon>
        <taxon>Burkholderiaceae</taxon>
        <taxon>Polynucleobacter</taxon>
    </lineage>
</organism>
<evidence type="ECO:0000259" key="1">
    <source>
        <dbReference type="Pfam" id="PF00535"/>
    </source>
</evidence>
<dbReference type="Gene3D" id="3.90.550.10">
    <property type="entry name" value="Spore Coat Polysaccharide Biosynthesis Protein SpsA, Chain A"/>
    <property type="match status" value="1"/>
</dbReference>
<feature type="domain" description="Glycosyltransferase 2-like" evidence="1">
    <location>
        <begin position="115"/>
        <end position="242"/>
    </location>
</feature>
<dbReference type="Proteomes" id="UP000061135">
    <property type="component" value="Chromosome"/>
</dbReference>
<dbReference type="EMBL" id="CP007501">
    <property type="protein sequence ID" value="AKD25237.1"/>
    <property type="molecule type" value="Genomic_DNA"/>
</dbReference>
<dbReference type="GO" id="GO:0016758">
    <property type="term" value="F:hexosyltransferase activity"/>
    <property type="evidence" value="ECO:0007669"/>
    <property type="project" value="UniProtKB-ARBA"/>
</dbReference>
<dbReference type="RefSeq" id="WP_052728762.1">
    <property type="nucleotide sequence ID" value="NZ_CP007501.1"/>
</dbReference>
<dbReference type="STRING" id="1835254.CL55_00009040"/>
<dbReference type="Pfam" id="PF00535">
    <property type="entry name" value="Glycos_transf_2"/>
    <property type="match status" value="1"/>
</dbReference>
<proteinExistence type="predicted"/>
<evidence type="ECO:0000313" key="2">
    <source>
        <dbReference type="EMBL" id="AKD25237.1"/>
    </source>
</evidence>
<accession>A0A0E3ZJR3</accession>
<dbReference type="InterPro" id="IPR001173">
    <property type="entry name" value="Glyco_trans_2-like"/>
</dbReference>
<dbReference type="CDD" id="cd00761">
    <property type="entry name" value="Glyco_tranf_GTA_type"/>
    <property type="match status" value="1"/>
</dbReference>
<dbReference type="PATRIC" id="fig|576611.7.peg.920"/>
<dbReference type="AlphaFoldDB" id="A0A0E3ZJR3"/>
<keyword evidence="3" id="KW-1185">Reference proteome</keyword>
<dbReference type="HOGENOM" id="CLU_602501_0_0_4"/>
<reference evidence="2 3" key="1">
    <citation type="submission" date="2014-03" db="EMBL/GenBank/DDBJ databases">
        <title>Genome of Polynucleobacter strain MWH-MoK4.</title>
        <authorList>
            <person name="Hahn M.W."/>
        </authorList>
    </citation>
    <scope>NUCLEOTIDE SEQUENCE [LARGE SCALE GENOMIC DNA]</scope>
    <source>
        <strain evidence="2 3">MWH-MoK4</strain>
    </source>
</reference>
<dbReference type="OrthoDB" id="9802649at2"/>
<evidence type="ECO:0000313" key="3">
    <source>
        <dbReference type="Proteomes" id="UP000061135"/>
    </source>
</evidence>
<dbReference type="PANTHER" id="PTHR22916:SF3">
    <property type="entry name" value="UDP-GLCNAC:BETAGAL BETA-1,3-N-ACETYLGLUCOSAMINYLTRANSFERASE-LIKE PROTEIN 1"/>
    <property type="match status" value="1"/>
</dbReference>
<protein>
    <submittedName>
        <fullName evidence="2">Glycosyltransferases involved in cell wall biogenesis</fullName>
    </submittedName>
</protein>
<dbReference type="KEGG" id="pdq:CL55_00009040"/>